<dbReference type="OrthoDB" id="2514702at2"/>
<organism evidence="1 2">
    <name type="scientific">Microvirga aerophila</name>
    <dbReference type="NCBI Taxonomy" id="670291"/>
    <lineage>
        <taxon>Bacteria</taxon>
        <taxon>Pseudomonadati</taxon>
        <taxon>Pseudomonadota</taxon>
        <taxon>Alphaproteobacteria</taxon>
        <taxon>Hyphomicrobiales</taxon>
        <taxon>Methylobacteriaceae</taxon>
        <taxon>Microvirga</taxon>
    </lineage>
</organism>
<keyword evidence="2" id="KW-1185">Reference proteome</keyword>
<sequence length="136" mass="15951">MIELNACNFEEKLRPYFDIDPYVQRADCDFFINNRKRTHFIRKPYPGEIREGCQDDANLIVVRKHAPDTFQRRAFWIEGSGEASLLRAFHYDDEEILARAFWAAWDAYEGEIALTSDVVNMTVKAFDDIEKLPPPF</sequence>
<dbReference type="Proteomes" id="UP000321085">
    <property type="component" value="Unassembled WGS sequence"/>
</dbReference>
<evidence type="ECO:0000313" key="1">
    <source>
        <dbReference type="EMBL" id="GEO17395.1"/>
    </source>
</evidence>
<reference evidence="1 2" key="1">
    <citation type="submission" date="2019-07" db="EMBL/GenBank/DDBJ databases">
        <title>Whole genome shotgun sequence of Microvirga aerophila NBRC 106136.</title>
        <authorList>
            <person name="Hosoyama A."/>
            <person name="Uohara A."/>
            <person name="Ohji S."/>
            <person name="Ichikawa N."/>
        </authorList>
    </citation>
    <scope>NUCLEOTIDE SEQUENCE [LARGE SCALE GENOMIC DNA]</scope>
    <source>
        <strain evidence="1 2">NBRC 106136</strain>
    </source>
</reference>
<dbReference type="AlphaFoldDB" id="A0A512BZK8"/>
<protein>
    <submittedName>
        <fullName evidence="1">Uncharacterized protein</fullName>
    </submittedName>
</protein>
<proteinExistence type="predicted"/>
<gene>
    <name evidence="1" type="ORF">MAE02_50910</name>
</gene>
<evidence type="ECO:0000313" key="2">
    <source>
        <dbReference type="Proteomes" id="UP000321085"/>
    </source>
</evidence>
<comment type="caution">
    <text evidence="1">The sequence shown here is derived from an EMBL/GenBank/DDBJ whole genome shotgun (WGS) entry which is preliminary data.</text>
</comment>
<dbReference type="EMBL" id="BJYU01000103">
    <property type="protein sequence ID" value="GEO17395.1"/>
    <property type="molecule type" value="Genomic_DNA"/>
</dbReference>
<name>A0A512BZK8_9HYPH</name>
<accession>A0A512BZK8</accession>
<dbReference type="RefSeq" id="WP_114186846.1">
    <property type="nucleotide sequence ID" value="NZ_BJYU01000103.1"/>
</dbReference>